<dbReference type="EMBL" id="RWJF01000001">
    <property type="protein sequence ID" value="RST30068.1"/>
    <property type="molecule type" value="Genomic_DNA"/>
</dbReference>
<feature type="region of interest" description="Disordered" evidence="1">
    <location>
        <begin position="41"/>
        <end position="79"/>
    </location>
</feature>
<organism evidence="2 3">
    <name type="scientific">Sphingomonas ginkgonis</name>
    <dbReference type="NCBI Taxonomy" id="2315330"/>
    <lineage>
        <taxon>Bacteria</taxon>
        <taxon>Pseudomonadati</taxon>
        <taxon>Pseudomonadota</taxon>
        <taxon>Alphaproteobacteria</taxon>
        <taxon>Sphingomonadales</taxon>
        <taxon>Sphingomonadaceae</taxon>
        <taxon>Sphingomonas</taxon>
    </lineage>
</organism>
<dbReference type="Proteomes" id="UP000274661">
    <property type="component" value="Unassembled WGS sequence"/>
</dbReference>
<sequence length="79" mass="8571">MNNDDPRPDEDDRRDFLKKCGTFALVTPPAVTFLLSTSMSSKAIAASSGKPGHGWGDKNHTHSGPPGRTNLKAHSKHHH</sequence>
<reference evidence="2 3" key="1">
    <citation type="submission" date="2018-12" db="EMBL/GenBank/DDBJ databases">
        <title>Sphingomonas sp. HMF7854 Genome sequencing and assembly.</title>
        <authorList>
            <person name="Cha I."/>
            <person name="Kang H."/>
            <person name="Kim H."/>
            <person name="Kang J."/>
            <person name="Joh K."/>
        </authorList>
    </citation>
    <scope>NUCLEOTIDE SEQUENCE [LARGE SCALE GENOMIC DNA]</scope>
    <source>
        <strain evidence="2 3">HMF7854</strain>
    </source>
</reference>
<dbReference type="RefSeq" id="WP_126717902.1">
    <property type="nucleotide sequence ID" value="NZ_RWJF01000001.1"/>
</dbReference>
<evidence type="ECO:0000256" key="1">
    <source>
        <dbReference type="SAM" id="MobiDB-lite"/>
    </source>
</evidence>
<comment type="caution">
    <text evidence="2">The sequence shown here is derived from an EMBL/GenBank/DDBJ whole genome shotgun (WGS) entry which is preliminary data.</text>
</comment>
<protein>
    <submittedName>
        <fullName evidence="2">Uncharacterized protein</fullName>
    </submittedName>
</protein>
<keyword evidence="3" id="KW-1185">Reference proteome</keyword>
<gene>
    <name evidence="2" type="ORF">HMF7854_03920</name>
</gene>
<dbReference type="AlphaFoldDB" id="A0A429V7Z0"/>
<name>A0A429V7Z0_9SPHN</name>
<dbReference type="OrthoDB" id="9808131at2"/>
<proteinExistence type="predicted"/>
<evidence type="ECO:0000313" key="3">
    <source>
        <dbReference type="Proteomes" id="UP000274661"/>
    </source>
</evidence>
<accession>A0A429V7Z0</accession>
<evidence type="ECO:0000313" key="2">
    <source>
        <dbReference type="EMBL" id="RST30068.1"/>
    </source>
</evidence>